<evidence type="ECO:0000259" key="3">
    <source>
        <dbReference type="Pfam" id="PF00884"/>
    </source>
</evidence>
<keyword evidence="2" id="KW-0378">Hydrolase</keyword>
<accession>A0ABW4VTN6</accession>
<comment type="caution">
    <text evidence="4">The sequence shown here is derived from an EMBL/GenBank/DDBJ whole genome shotgun (WGS) entry which is preliminary data.</text>
</comment>
<dbReference type="InterPro" id="IPR024607">
    <property type="entry name" value="Sulfatase_CS"/>
</dbReference>
<keyword evidence="5" id="KW-1185">Reference proteome</keyword>
<dbReference type="SUPFAM" id="SSF53649">
    <property type="entry name" value="Alkaline phosphatase-like"/>
    <property type="match status" value="1"/>
</dbReference>
<dbReference type="PROSITE" id="PS51257">
    <property type="entry name" value="PROKAR_LIPOPROTEIN"/>
    <property type="match status" value="1"/>
</dbReference>
<protein>
    <submittedName>
        <fullName evidence="4">Sulfatase-like hydrolase/transferase</fullName>
    </submittedName>
</protein>
<proteinExistence type="inferred from homology"/>
<dbReference type="Pfam" id="PF00884">
    <property type="entry name" value="Sulfatase"/>
    <property type="match status" value="1"/>
</dbReference>
<dbReference type="PANTHER" id="PTHR43751:SF6">
    <property type="entry name" value="N-ACETYLGALACTOSAMINE-6-O-SULFATASE"/>
    <property type="match status" value="1"/>
</dbReference>
<dbReference type="InterPro" id="IPR017850">
    <property type="entry name" value="Alkaline_phosphatase_core_sf"/>
</dbReference>
<evidence type="ECO:0000313" key="4">
    <source>
        <dbReference type="EMBL" id="MFD2036950.1"/>
    </source>
</evidence>
<dbReference type="EMBL" id="JBHUHR010000046">
    <property type="protein sequence ID" value="MFD2036950.1"/>
    <property type="molecule type" value="Genomic_DNA"/>
</dbReference>
<dbReference type="PROSITE" id="PS00523">
    <property type="entry name" value="SULFATASE_1"/>
    <property type="match status" value="1"/>
</dbReference>
<dbReference type="RefSeq" id="WP_376888464.1">
    <property type="nucleotide sequence ID" value="NZ_JBHUHR010000046.1"/>
</dbReference>
<name>A0ABW4VTN6_9BACT</name>
<feature type="domain" description="Sulfatase N-terminal" evidence="3">
    <location>
        <begin position="43"/>
        <end position="411"/>
    </location>
</feature>
<dbReference type="Gene3D" id="3.40.720.10">
    <property type="entry name" value="Alkaline Phosphatase, subunit A"/>
    <property type="match status" value="1"/>
</dbReference>
<dbReference type="InterPro" id="IPR052701">
    <property type="entry name" value="GAG_Ulvan_Degrading_Sulfatases"/>
</dbReference>
<dbReference type="PROSITE" id="PS00149">
    <property type="entry name" value="SULFATASE_2"/>
    <property type="match status" value="1"/>
</dbReference>
<gene>
    <name evidence="4" type="ORF">ACFSKL_19255</name>
</gene>
<organism evidence="4 5">
    <name type="scientific">Belliella marina</name>
    <dbReference type="NCBI Taxonomy" id="1644146"/>
    <lineage>
        <taxon>Bacteria</taxon>
        <taxon>Pseudomonadati</taxon>
        <taxon>Bacteroidota</taxon>
        <taxon>Cytophagia</taxon>
        <taxon>Cytophagales</taxon>
        <taxon>Cyclobacteriaceae</taxon>
        <taxon>Belliella</taxon>
    </lineage>
</organism>
<evidence type="ECO:0000313" key="5">
    <source>
        <dbReference type="Proteomes" id="UP001597361"/>
    </source>
</evidence>
<evidence type="ECO:0000256" key="1">
    <source>
        <dbReference type="ARBA" id="ARBA00008779"/>
    </source>
</evidence>
<dbReference type="Proteomes" id="UP001597361">
    <property type="component" value="Unassembled WGS sequence"/>
</dbReference>
<sequence length="523" mass="58402">MSILIGKFCRGFYRIAKQCLFLVILAILLLSCRKSDQETPPFPNVILIYTDDIGYGDVGAYGGLIPTPNIDRLAKEGLLMENAYATSATCTPSRYAMLTGEYAWRAQGRGVAPGDASALIRKGRETWPAIMQRAGYRTAVIGKWHLGLGGDDGPEWNGEISHGPLDIGFDYAFIIPSTGDRVPTVYVENKHVLNLDLKDPIEVNYQNKVGDRPTGKDHPELLKMMWSHGHNHTIVNGISRIGYMAGGESALWRDEDFADIFVEKSISFIEEEEEIPFFLFLATHDIHVPRMPHERFQGKSGYGYRGDAILQLDWTVGEILRVLDKNEFTENTIVVFTSDNGPVLDDGYEDLAEKLTGDHKPWANLSGGKYSAFEAGTKIPMMVRWPKNIQPGSISPALFSQIDFMGSFAGYLAQSYNQNQAVDTRDSWEVLIGRDKEGMEGLVQEAIQGVLGYVSQDGYKFIPAHQGPEFVPWGTGIKTGFSQEDQLFYLPDDQSESENLAKNKPEIVTALKRKLEEIVRNDR</sequence>
<comment type="similarity">
    <text evidence="1">Belongs to the sulfatase family.</text>
</comment>
<evidence type="ECO:0000256" key="2">
    <source>
        <dbReference type="ARBA" id="ARBA00022801"/>
    </source>
</evidence>
<dbReference type="PANTHER" id="PTHR43751">
    <property type="entry name" value="SULFATASE"/>
    <property type="match status" value="1"/>
</dbReference>
<reference evidence="5" key="1">
    <citation type="journal article" date="2019" name="Int. J. Syst. Evol. Microbiol.">
        <title>The Global Catalogue of Microorganisms (GCM) 10K type strain sequencing project: providing services to taxonomists for standard genome sequencing and annotation.</title>
        <authorList>
            <consortium name="The Broad Institute Genomics Platform"/>
            <consortium name="The Broad Institute Genome Sequencing Center for Infectious Disease"/>
            <person name="Wu L."/>
            <person name="Ma J."/>
        </authorList>
    </citation>
    <scope>NUCLEOTIDE SEQUENCE [LARGE SCALE GENOMIC DNA]</scope>
    <source>
        <strain evidence="5">CGMCC 1.15180</strain>
    </source>
</reference>
<dbReference type="Gene3D" id="3.30.1120.10">
    <property type="match status" value="1"/>
</dbReference>
<dbReference type="InterPro" id="IPR000917">
    <property type="entry name" value="Sulfatase_N"/>
</dbReference>